<dbReference type="EMBL" id="JAAKFY010000020">
    <property type="protein sequence ID" value="KAF3841173.1"/>
    <property type="molecule type" value="Genomic_DNA"/>
</dbReference>
<dbReference type="Proteomes" id="UP000518266">
    <property type="component" value="Unassembled WGS sequence"/>
</dbReference>
<proteinExistence type="inferred from homology"/>
<dbReference type="GO" id="GO:0005730">
    <property type="term" value="C:nucleolus"/>
    <property type="evidence" value="ECO:0007669"/>
    <property type="project" value="UniProtKB-SubCell"/>
</dbReference>
<name>A0A7J5XWK8_DISMA</name>
<organism evidence="5 6">
    <name type="scientific">Dissostichus mawsoni</name>
    <name type="common">Antarctic cod</name>
    <dbReference type="NCBI Taxonomy" id="36200"/>
    <lineage>
        <taxon>Eukaryota</taxon>
        <taxon>Metazoa</taxon>
        <taxon>Chordata</taxon>
        <taxon>Craniata</taxon>
        <taxon>Vertebrata</taxon>
        <taxon>Euteleostomi</taxon>
        <taxon>Actinopterygii</taxon>
        <taxon>Neopterygii</taxon>
        <taxon>Teleostei</taxon>
        <taxon>Neoteleostei</taxon>
        <taxon>Acanthomorphata</taxon>
        <taxon>Eupercaria</taxon>
        <taxon>Perciformes</taxon>
        <taxon>Notothenioidei</taxon>
        <taxon>Nototheniidae</taxon>
        <taxon>Dissostichus</taxon>
    </lineage>
</organism>
<evidence type="ECO:0000256" key="2">
    <source>
        <dbReference type="ARBA" id="ARBA00008479"/>
    </source>
</evidence>
<evidence type="ECO:0000313" key="6">
    <source>
        <dbReference type="Proteomes" id="UP000518266"/>
    </source>
</evidence>
<evidence type="ECO:0000256" key="4">
    <source>
        <dbReference type="ARBA" id="ARBA00023242"/>
    </source>
</evidence>
<protein>
    <recommendedName>
        <fullName evidence="3">Nucleolar protein 16</fullName>
    </recommendedName>
</protein>
<keyword evidence="6" id="KW-1185">Reference proteome</keyword>
<dbReference type="PANTHER" id="PTHR13243:SF1">
    <property type="entry name" value="NUCLEOLAR PROTEIN 16"/>
    <property type="match status" value="1"/>
</dbReference>
<dbReference type="PANTHER" id="PTHR13243">
    <property type="entry name" value="HSPC111 PROTEIN-RELATED"/>
    <property type="match status" value="1"/>
</dbReference>
<sequence>MATMFSSSMLMLSDGLQVSNLSVSLPKNTVYHLLPPPSQGRRFQASSFCFPHSPVRAAALCGSSPSAESGFPCTDQWQRHLTTNTSLLFCENREKSANMPKAKKSGKRKKFNYNLDRKKMKKQAIKKCKPRIENSQIRNAWDDKKSTSRNLQDMGLAFDPNRSLPIQKKSLTREDRVTKAPVETVTKPYVVNQLEEEANRLQKDSKTLSSDLIEYAQYMIREHKDNFKIKRKLIEYQRCHKEHYNTFMSSLAPQPIDQ</sequence>
<comment type="caution">
    <text evidence="5">The sequence shown here is derived from an EMBL/GenBank/DDBJ whole genome shotgun (WGS) entry which is preliminary data.</text>
</comment>
<accession>A0A7J5XWK8</accession>
<evidence type="ECO:0000313" key="5">
    <source>
        <dbReference type="EMBL" id="KAF3841173.1"/>
    </source>
</evidence>
<dbReference type="OrthoDB" id="285729at2759"/>
<keyword evidence="4" id="KW-0539">Nucleus</keyword>
<reference evidence="5 6" key="1">
    <citation type="submission" date="2020-03" db="EMBL/GenBank/DDBJ databases">
        <title>Dissostichus mawsoni Genome sequencing and assembly.</title>
        <authorList>
            <person name="Park H."/>
        </authorList>
    </citation>
    <scope>NUCLEOTIDE SEQUENCE [LARGE SCALE GENOMIC DNA]</scope>
    <source>
        <strain evidence="5">DM0001</strain>
        <tissue evidence="5">Muscle</tissue>
    </source>
</reference>
<dbReference type="InterPro" id="IPR019002">
    <property type="entry name" value="Ribosome_biogenesis_Nop16"/>
</dbReference>
<dbReference type="AlphaFoldDB" id="A0A7J5XWK8"/>
<evidence type="ECO:0000256" key="1">
    <source>
        <dbReference type="ARBA" id="ARBA00004604"/>
    </source>
</evidence>
<comment type="similarity">
    <text evidence="2">Belongs to the NOP16 family.</text>
</comment>
<dbReference type="GO" id="GO:0042273">
    <property type="term" value="P:ribosomal large subunit biogenesis"/>
    <property type="evidence" value="ECO:0007669"/>
    <property type="project" value="TreeGrafter"/>
</dbReference>
<comment type="subcellular location">
    <subcellularLocation>
        <location evidence="1">Nucleus</location>
        <location evidence="1">Nucleolus</location>
    </subcellularLocation>
</comment>
<evidence type="ECO:0000256" key="3">
    <source>
        <dbReference type="ARBA" id="ARBA00015522"/>
    </source>
</evidence>
<gene>
    <name evidence="5" type="ORF">F7725_007035</name>
</gene>